<dbReference type="EMBL" id="JBHLWK010000015">
    <property type="protein sequence ID" value="MFC0205191.1"/>
    <property type="molecule type" value="Genomic_DNA"/>
</dbReference>
<dbReference type="Proteomes" id="UP001589798">
    <property type="component" value="Unassembled WGS sequence"/>
</dbReference>
<sequence length="171" mass="18280">MARSLAVRMLLVVGGLIAILALVLLYAPTRALMVQEKRQYYFGPESSLSRFSSLEFAVLPGQSRTDALAWLPGGLALLPKKSDTAALFGHREPAPGSAVRAILQPEECLAVKALVVTGSAAPYAERLRIDAALRGAAGLERLRKVVPAQCGVDPAQADCPVFWLEGRPDKC</sequence>
<comment type="caution">
    <text evidence="1">The sequence shown here is derived from an EMBL/GenBank/DDBJ whole genome shotgun (WGS) entry which is preliminary data.</text>
</comment>
<reference evidence="1 2" key="1">
    <citation type="submission" date="2024-09" db="EMBL/GenBank/DDBJ databases">
        <authorList>
            <person name="Sun Q."/>
            <person name="Mori K."/>
        </authorList>
    </citation>
    <scope>NUCLEOTIDE SEQUENCE [LARGE SCALE GENOMIC DNA]</scope>
    <source>
        <strain evidence="1 2">CCM 7706</strain>
    </source>
</reference>
<accession>A0ABV6CXT4</accession>
<name>A0ABV6CXT4_9SPHN</name>
<evidence type="ECO:0000313" key="2">
    <source>
        <dbReference type="Proteomes" id="UP001589798"/>
    </source>
</evidence>
<keyword evidence="2" id="KW-1185">Reference proteome</keyword>
<evidence type="ECO:0000313" key="1">
    <source>
        <dbReference type="EMBL" id="MFC0205191.1"/>
    </source>
</evidence>
<protein>
    <submittedName>
        <fullName evidence="1">Uncharacterized protein</fullName>
    </submittedName>
</protein>
<organism evidence="1 2">
    <name type="scientific">Novosphingobium soli</name>
    <dbReference type="NCBI Taxonomy" id="574956"/>
    <lineage>
        <taxon>Bacteria</taxon>
        <taxon>Pseudomonadati</taxon>
        <taxon>Pseudomonadota</taxon>
        <taxon>Alphaproteobacteria</taxon>
        <taxon>Sphingomonadales</taxon>
        <taxon>Sphingomonadaceae</taxon>
        <taxon>Novosphingobium</taxon>
    </lineage>
</organism>
<gene>
    <name evidence="1" type="ORF">ACFFJC_13035</name>
</gene>
<proteinExistence type="predicted"/>
<dbReference type="RefSeq" id="WP_379487922.1">
    <property type="nucleotide sequence ID" value="NZ_JBHLWK010000015.1"/>
</dbReference>